<sequence>MAWARRPCFGREKTLDTLLAFLAAAAAAYMSTNIDGFALLLDFFGDESYRAVEIAVGQLASVAIQLGVSIAITNIGHVAEAPFIGLAGIVPLVAGLRRIAGRRSGGVPQSAPAATLRPRAPQGSVGRLALVVTIATCGAVDNVLVYAGLLAGHGVADLVYASIIFAALTASLCLLAFAAARSRVSVPGLRAVAARIAPFMTTAIGAALLIRFGTFGWIYALA</sequence>
<organism evidence="2 3">
    <name type="scientific">Bordetella genomosp. 11</name>
    <dbReference type="NCBI Taxonomy" id="1416808"/>
    <lineage>
        <taxon>Bacteria</taxon>
        <taxon>Pseudomonadati</taxon>
        <taxon>Pseudomonadota</taxon>
        <taxon>Betaproteobacteria</taxon>
        <taxon>Burkholderiales</taxon>
        <taxon>Alcaligenaceae</taxon>
        <taxon>Bordetella</taxon>
    </lineage>
</organism>
<feature type="transmembrane region" description="Helical" evidence="1">
    <location>
        <begin position="128"/>
        <end position="152"/>
    </location>
</feature>
<dbReference type="EMBL" id="NEVS01000001">
    <property type="protein sequence ID" value="OZI66602.1"/>
    <property type="molecule type" value="Genomic_DNA"/>
</dbReference>
<dbReference type="Pfam" id="PF03596">
    <property type="entry name" value="Cad"/>
    <property type="match status" value="1"/>
</dbReference>
<feature type="transmembrane region" description="Helical" evidence="1">
    <location>
        <begin position="158"/>
        <end position="180"/>
    </location>
</feature>
<dbReference type="Proteomes" id="UP000215767">
    <property type="component" value="Unassembled WGS sequence"/>
</dbReference>
<keyword evidence="3" id="KW-1185">Reference proteome</keyword>
<dbReference type="InterPro" id="IPR004676">
    <property type="entry name" value="Cd-R_transporter"/>
</dbReference>
<dbReference type="OrthoDB" id="9095996at2"/>
<feature type="transmembrane region" description="Helical" evidence="1">
    <location>
        <begin position="192"/>
        <end position="220"/>
    </location>
</feature>
<evidence type="ECO:0000313" key="2">
    <source>
        <dbReference type="EMBL" id="OZI66602.1"/>
    </source>
</evidence>
<reference evidence="3" key="1">
    <citation type="submission" date="2017-05" db="EMBL/GenBank/DDBJ databases">
        <title>Complete and WGS of Bordetella genogroups.</title>
        <authorList>
            <person name="Spilker T."/>
            <person name="Lipuma J."/>
        </authorList>
    </citation>
    <scope>NUCLEOTIDE SEQUENCE [LARGE SCALE GENOMIC DNA]</scope>
    <source>
        <strain evidence="3">AU8856</strain>
    </source>
</reference>
<dbReference type="AlphaFoldDB" id="A0A261UZ19"/>
<evidence type="ECO:0000313" key="3">
    <source>
        <dbReference type="Proteomes" id="UP000215767"/>
    </source>
</evidence>
<protein>
    <recommendedName>
        <fullName evidence="4">Cadmium transporter</fullName>
    </recommendedName>
</protein>
<keyword evidence="1" id="KW-0812">Transmembrane</keyword>
<keyword evidence="1" id="KW-1133">Transmembrane helix</keyword>
<feature type="transmembrane region" description="Helical" evidence="1">
    <location>
        <begin position="20"/>
        <end position="44"/>
    </location>
</feature>
<accession>A0A261UZ19</accession>
<feature type="transmembrane region" description="Helical" evidence="1">
    <location>
        <begin position="78"/>
        <end position="96"/>
    </location>
</feature>
<proteinExistence type="predicted"/>
<feature type="transmembrane region" description="Helical" evidence="1">
    <location>
        <begin position="51"/>
        <end position="72"/>
    </location>
</feature>
<name>A0A261UZ19_9BORD</name>
<keyword evidence="1" id="KW-0472">Membrane</keyword>
<evidence type="ECO:0000256" key="1">
    <source>
        <dbReference type="SAM" id="Phobius"/>
    </source>
</evidence>
<evidence type="ECO:0008006" key="4">
    <source>
        <dbReference type="Google" id="ProtNLM"/>
    </source>
</evidence>
<gene>
    <name evidence="2" type="ORF">CAL28_02390</name>
</gene>
<comment type="caution">
    <text evidence="2">The sequence shown here is derived from an EMBL/GenBank/DDBJ whole genome shotgun (WGS) entry which is preliminary data.</text>
</comment>